<dbReference type="GO" id="GO:0005829">
    <property type="term" value="C:cytosol"/>
    <property type="evidence" value="ECO:0007669"/>
    <property type="project" value="TreeGrafter"/>
</dbReference>
<reference evidence="3" key="1">
    <citation type="submission" date="2018-07" db="EMBL/GenBank/DDBJ databases">
        <authorList>
            <person name="Quirk P.G."/>
            <person name="Krulwich T.A."/>
        </authorList>
    </citation>
    <scope>NUCLEOTIDE SEQUENCE</scope>
</reference>
<accession>A0A336LWC7</accession>
<feature type="domain" description="CSN8/PSMD8/EIF3K" evidence="2">
    <location>
        <begin position="100"/>
        <end position="179"/>
    </location>
</feature>
<dbReference type="VEuPathDB" id="VectorBase:CSON005642"/>
<keyword evidence="1" id="KW-0647">Proteasome</keyword>
<evidence type="ECO:0000259" key="2">
    <source>
        <dbReference type="Pfam" id="PF10075"/>
    </source>
</evidence>
<dbReference type="EMBL" id="UFQT01000021">
    <property type="protein sequence ID" value="SSX17938.1"/>
    <property type="molecule type" value="Genomic_DNA"/>
</dbReference>
<protein>
    <submittedName>
        <fullName evidence="3">CSON005642 protein</fullName>
    </submittedName>
</protein>
<dbReference type="InterPro" id="IPR006746">
    <property type="entry name" value="26S_Psome_Rpn12"/>
</dbReference>
<dbReference type="AlphaFoldDB" id="A0A336LWC7"/>
<dbReference type="GO" id="GO:0043161">
    <property type="term" value="P:proteasome-mediated ubiquitin-dependent protein catabolic process"/>
    <property type="evidence" value="ECO:0007669"/>
    <property type="project" value="TreeGrafter"/>
</dbReference>
<dbReference type="InterPro" id="IPR033464">
    <property type="entry name" value="CSN8_PSD8_EIF3K"/>
</dbReference>
<dbReference type="Pfam" id="PF10075">
    <property type="entry name" value="CSN8_PSD8_EIF3K"/>
    <property type="match status" value="1"/>
</dbReference>
<name>A0A336LWC7_CULSO</name>
<gene>
    <name evidence="3" type="primary">CSON005642</name>
</gene>
<dbReference type="Gene3D" id="1.25.40.990">
    <property type="match status" value="1"/>
</dbReference>
<dbReference type="GO" id="GO:0005634">
    <property type="term" value="C:nucleus"/>
    <property type="evidence" value="ECO:0007669"/>
    <property type="project" value="TreeGrafter"/>
</dbReference>
<organism evidence="3">
    <name type="scientific">Culicoides sonorensis</name>
    <name type="common">Biting midge</name>
    <dbReference type="NCBI Taxonomy" id="179676"/>
    <lineage>
        <taxon>Eukaryota</taxon>
        <taxon>Metazoa</taxon>
        <taxon>Ecdysozoa</taxon>
        <taxon>Arthropoda</taxon>
        <taxon>Hexapoda</taxon>
        <taxon>Insecta</taxon>
        <taxon>Pterygota</taxon>
        <taxon>Neoptera</taxon>
        <taxon>Endopterygota</taxon>
        <taxon>Diptera</taxon>
        <taxon>Nematocera</taxon>
        <taxon>Chironomoidea</taxon>
        <taxon>Ceratopogonidae</taxon>
        <taxon>Ceratopogoninae</taxon>
        <taxon>Culicoides</taxon>
        <taxon>Monoculicoides</taxon>
    </lineage>
</organism>
<dbReference type="GO" id="GO:0008541">
    <property type="term" value="C:proteasome regulatory particle, lid subcomplex"/>
    <property type="evidence" value="ECO:0007669"/>
    <property type="project" value="TreeGrafter"/>
</dbReference>
<dbReference type="OMA" id="LESAYMH"/>
<sequence length="223" mass="26229">MENITTISNLLFQEWKKNNPNLKKSEELLEKTKIVFLQMSFLPVGNVTISVHDLKMTRDILEIGVEHSIMVKNVLSFERYISQLKAYYYDYKKLIGESNNKYKILGLNLLYLLSQNRVADFHTELELLPAEIIQKNEFIRYPLALEQYIMEGRYNKIFVAKTSAPAEIYNFFIDTLVETRKWTLNSHGYYVFLSETIKHKEPLPAVNLAEQAIFYARELEMIV</sequence>
<dbReference type="PANTHER" id="PTHR12387">
    <property type="entry name" value="26S PROTEASOME NON-ATPASE REGULATORY SUBUNIT 8"/>
    <property type="match status" value="1"/>
</dbReference>
<evidence type="ECO:0000256" key="1">
    <source>
        <dbReference type="ARBA" id="ARBA00022942"/>
    </source>
</evidence>
<dbReference type="PANTHER" id="PTHR12387:SF0">
    <property type="entry name" value="26S PROTEASOME NON-ATPASE REGULATORY SUBUNIT 8"/>
    <property type="match status" value="1"/>
</dbReference>
<proteinExistence type="predicted"/>
<evidence type="ECO:0000313" key="3">
    <source>
        <dbReference type="EMBL" id="SSX17938.1"/>
    </source>
</evidence>